<evidence type="ECO:0000313" key="2">
    <source>
        <dbReference type="EMBL" id="KAA3468695.1"/>
    </source>
</evidence>
<dbReference type="Gene3D" id="3.30.420.10">
    <property type="entry name" value="Ribonuclease H-like superfamily/Ribonuclease H"/>
    <property type="match status" value="1"/>
</dbReference>
<keyword evidence="3" id="KW-1185">Reference proteome</keyword>
<accession>A0A5B6VHY1</accession>
<dbReference type="AlphaFoldDB" id="A0A5B6VHY1"/>
<protein>
    <submittedName>
        <fullName evidence="2">Glycine, alanine and asparagine-rich protein-like</fullName>
    </submittedName>
</protein>
<dbReference type="PANTHER" id="PTHR33116:SF86">
    <property type="entry name" value="REVERSE TRANSCRIPTASE DOMAIN-CONTAINING PROTEIN"/>
    <property type="match status" value="1"/>
</dbReference>
<gene>
    <name evidence="2" type="ORF">EPI10_014562</name>
</gene>
<dbReference type="EMBL" id="SMMG02000006">
    <property type="protein sequence ID" value="KAA3468695.1"/>
    <property type="molecule type" value="Genomic_DNA"/>
</dbReference>
<dbReference type="GO" id="GO:0003676">
    <property type="term" value="F:nucleic acid binding"/>
    <property type="evidence" value="ECO:0007669"/>
    <property type="project" value="InterPro"/>
</dbReference>
<comment type="caution">
    <text evidence="2">The sequence shown here is derived from an EMBL/GenBank/DDBJ whole genome shotgun (WGS) entry which is preliminary data.</text>
</comment>
<evidence type="ECO:0000313" key="3">
    <source>
        <dbReference type="Proteomes" id="UP000325315"/>
    </source>
</evidence>
<name>A0A5B6VHY1_9ROSI</name>
<dbReference type="Pfam" id="PF13456">
    <property type="entry name" value="RVT_3"/>
    <property type="match status" value="1"/>
</dbReference>
<sequence>MRLAMTRRKIRGVKASRSGPQISHLLFTDDYILFMEATERGAHLLKQILHEYEICSGQSLNYTKSTIFFSTNTKKGERRTTISVLRVRSSNDPEQYLGLPNMVVLQSIPTYSMACFLLPKSLCAELDGIIAKFWWQKSRVSYNGGSMEVNIESKNTTSRDISKQISSYISELKGIEERTLILKEDRGPKHDDRRTTVAIYFDAAFDQQAFKYASGLVVRDVGGKILASKSVIHSDVASPFAAEAHARLQATKLGISMGFNVLEIVGNSRTVIKKCQNTNCDRSIIGALIRDI</sequence>
<dbReference type="InterPro" id="IPR036397">
    <property type="entry name" value="RNaseH_sf"/>
</dbReference>
<dbReference type="Proteomes" id="UP000325315">
    <property type="component" value="Unassembled WGS sequence"/>
</dbReference>
<dbReference type="GO" id="GO:0004523">
    <property type="term" value="F:RNA-DNA hybrid ribonuclease activity"/>
    <property type="evidence" value="ECO:0007669"/>
    <property type="project" value="InterPro"/>
</dbReference>
<organism evidence="2 3">
    <name type="scientific">Gossypium australe</name>
    <dbReference type="NCBI Taxonomy" id="47621"/>
    <lineage>
        <taxon>Eukaryota</taxon>
        <taxon>Viridiplantae</taxon>
        <taxon>Streptophyta</taxon>
        <taxon>Embryophyta</taxon>
        <taxon>Tracheophyta</taxon>
        <taxon>Spermatophyta</taxon>
        <taxon>Magnoliopsida</taxon>
        <taxon>eudicotyledons</taxon>
        <taxon>Gunneridae</taxon>
        <taxon>Pentapetalae</taxon>
        <taxon>rosids</taxon>
        <taxon>malvids</taxon>
        <taxon>Malvales</taxon>
        <taxon>Malvaceae</taxon>
        <taxon>Malvoideae</taxon>
        <taxon>Gossypium</taxon>
    </lineage>
</organism>
<feature type="domain" description="RNase H type-1" evidence="1">
    <location>
        <begin position="201"/>
        <end position="292"/>
    </location>
</feature>
<dbReference type="PANTHER" id="PTHR33116">
    <property type="entry name" value="REVERSE TRANSCRIPTASE ZINC-BINDING DOMAIN-CONTAINING PROTEIN-RELATED-RELATED"/>
    <property type="match status" value="1"/>
</dbReference>
<dbReference type="InterPro" id="IPR002156">
    <property type="entry name" value="RNaseH_domain"/>
</dbReference>
<proteinExistence type="predicted"/>
<reference evidence="3" key="1">
    <citation type="journal article" date="2019" name="Plant Biotechnol. J.">
        <title>Genome sequencing of the Australian wild diploid species Gossypium australe highlights disease resistance and delayed gland morphogenesis.</title>
        <authorList>
            <person name="Cai Y."/>
            <person name="Cai X."/>
            <person name="Wang Q."/>
            <person name="Wang P."/>
            <person name="Zhang Y."/>
            <person name="Cai C."/>
            <person name="Xu Y."/>
            <person name="Wang K."/>
            <person name="Zhou Z."/>
            <person name="Wang C."/>
            <person name="Geng S."/>
            <person name="Li B."/>
            <person name="Dong Q."/>
            <person name="Hou Y."/>
            <person name="Wang H."/>
            <person name="Ai P."/>
            <person name="Liu Z."/>
            <person name="Yi F."/>
            <person name="Sun M."/>
            <person name="An G."/>
            <person name="Cheng J."/>
            <person name="Zhang Y."/>
            <person name="Shi Q."/>
            <person name="Xie Y."/>
            <person name="Shi X."/>
            <person name="Chang Y."/>
            <person name="Huang F."/>
            <person name="Chen Y."/>
            <person name="Hong S."/>
            <person name="Mi L."/>
            <person name="Sun Q."/>
            <person name="Zhang L."/>
            <person name="Zhou B."/>
            <person name="Peng R."/>
            <person name="Zhang X."/>
            <person name="Liu F."/>
        </authorList>
    </citation>
    <scope>NUCLEOTIDE SEQUENCE [LARGE SCALE GENOMIC DNA]</scope>
    <source>
        <strain evidence="3">cv. PA1801</strain>
    </source>
</reference>
<evidence type="ECO:0000259" key="1">
    <source>
        <dbReference type="Pfam" id="PF13456"/>
    </source>
</evidence>
<dbReference type="OrthoDB" id="994024at2759"/>